<evidence type="ECO:0000313" key="2">
    <source>
        <dbReference type="Proteomes" id="UP000011523"/>
    </source>
</evidence>
<name>M0DNC7_9EURY</name>
<accession>M0DNC7</accession>
<comment type="caution">
    <text evidence="1">The sequence shown here is derived from an EMBL/GenBank/DDBJ whole genome shotgun (WGS) entry which is preliminary data.</text>
</comment>
<evidence type="ECO:0000313" key="1">
    <source>
        <dbReference type="EMBL" id="ELZ35649.1"/>
    </source>
</evidence>
<dbReference type="AlphaFoldDB" id="M0DNC7"/>
<dbReference type="Proteomes" id="UP000011523">
    <property type="component" value="Unassembled WGS sequence"/>
</dbReference>
<sequence>MVFVSLISVRTIRNFRRATHRVNASSRRRNTVTRPIIGQLLGYGSSMTGPVKHRTIWTCFDGGTSIHVVANSGR</sequence>
<reference evidence="1 2" key="1">
    <citation type="journal article" date="2014" name="PLoS Genet.">
        <title>Phylogenetically driven sequencing of extremely halophilic archaea reveals strategies for static and dynamic osmo-response.</title>
        <authorList>
            <person name="Becker E.A."/>
            <person name="Seitzer P.M."/>
            <person name="Tritt A."/>
            <person name="Larsen D."/>
            <person name="Krusor M."/>
            <person name="Yao A.I."/>
            <person name="Wu D."/>
            <person name="Madern D."/>
            <person name="Eisen J.A."/>
            <person name="Darling A.E."/>
            <person name="Facciotti M.T."/>
        </authorList>
    </citation>
    <scope>NUCLEOTIDE SEQUENCE [LARGE SCALE GENOMIC DNA]</scope>
    <source>
        <strain evidence="1 2">DSM 14210</strain>
    </source>
</reference>
<protein>
    <submittedName>
        <fullName evidence="1">Uncharacterized protein</fullName>
    </submittedName>
</protein>
<proteinExistence type="predicted"/>
<gene>
    <name evidence="1" type="ORF">C472_11499</name>
</gene>
<keyword evidence="2" id="KW-1185">Reference proteome</keyword>
<organism evidence="1 2">
    <name type="scientific">Halorubrum tebenquichense DSM 14210</name>
    <dbReference type="NCBI Taxonomy" id="1227485"/>
    <lineage>
        <taxon>Archaea</taxon>
        <taxon>Methanobacteriati</taxon>
        <taxon>Methanobacteriota</taxon>
        <taxon>Stenosarchaea group</taxon>
        <taxon>Halobacteria</taxon>
        <taxon>Halobacteriales</taxon>
        <taxon>Haloferacaceae</taxon>
        <taxon>Halorubrum</taxon>
    </lineage>
</organism>
<dbReference type="EMBL" id="AOJD01000060">
    <property type="protein sequence ID" value="ELZ35649.1"/>
    <property type="molecule type" value="Genomic_DNA"/>
</dbReference>